<evidence type="ECO:0000313" key="2">
    <source>
        <dbReference type="EMBL" id="TWW08767.1"/>
    </source>
</evidence>
<dbReference type="EMBL" id="SRHE01000513">
    <property type="protein sequence ID" value="TWW08767.1"/>
    <property type="molecule type" value="Genomic_DNA"/>
</dbReference>
<keyword evidence="3" id="KW-1185">Reference proteome</keyword>
<proteinExistence type="predicted"/>
<dbReference type="Proteomes" id="UP000321083">
    <property type="component" value="Unassembled WGS sequence"/>
</dbReference>
<dbReference type="AlphaFoldDB" id="A0A5C6M3B6"/>
<organism evidence="2 3">
    <name type="scientific">Planctomyces bekefii</name>
    <dbReference type="NCBI Taxonomy" id="1653850"/>
    <lineage>
        <taxon>Bacteria</taxon>
        <taxon>Pseudomonadati</taxon>
        <taxon>Planctomycetota</taxon>
        <taxon>Planctomycetia</taxon>
        <taxon>Planctomycetales</taxon>
        <taxon>Planctomycetaceae</taxon>
        <taxon>Planctomyces</taxon>
    </lineage>
</organism>
<gene>
    <name evidence="2" type="ORF">E3A20_21060</name>
</gene>
<name>A0A5C6M3B6_9PLAN</name>
<evidence type="ECO:0000256" key="1">
    <source>
        <dbReference type="SAM" id="MobiDB-lite"/>
    </source>
</evidence>
<sequence length="48" mass="5070">GQPARQQHGHGLPSPSAPLPQSAVPGGEEVRQLQQQQPEAGCLRICTE</sequence>
<feature type="region of interest" description="Disordered" evidence="1">
    <location>
        <begin position="1"/>
        <end position="48"/>
    </location>
</feature>
<feature type="non-terminal residue" evidence="2">
    <location>
        <position position="1"/>
    </location>
</feature>
<reference evidence="2 3" key="1">
    <citation type="submission" date="2019-08" db="EMBL/GenBank/DDBJ databases">
        <title>100 year-old enigma solved: identification of Planctomyces bekefii, the type genus and species of the phylum Planctomycetes.</title>
        <authorList>
            <person name="Svetlana D.N."/>
            <person name="Overmann J."/>
        </authorList>
    </citation>
    <scope>NUCLEOTIDE SEQUENCE [LARGE SCALE GENOMIC DNA]</scope>
    <source>
        <strain evidence="2">Phe10_nw2017</strain>
    </source>
</reference>
<accession>A0A5C6M3B6</accession>
<reference evidence="2 3" key="2">
    <citation type="submission" date="2019-08" db="EMBL/GenBank/DDBJ databases">
        <authorList>
            <person name="Henke P."/>
        </authorList>
    </citation>
    <scope>NUCLEOTIDE SEQUENCE [LARGE SCALE GENOMIC DNA]</scope>
    <source>
        <strain evidence="2">Phe10_nw2017</strain>
    </source>
</reference>
<protein>
    <submittedName>
        <fullName evidence="2">Uncharacterized protein</fullName>
    </submittedName>
</protein>
<comment type="caution">
    <text evidence="2">The sequence shown here is derived from an EMBL/GenBank/DDBJ whole genome shotgun (WGS) entry which is preliminary data.</text>
</comment>
<evidence type="ECO:0000313" key="3">
    <source>
        <dbReference type="Proteomes" id="UP000321083"/>
    </source>
</evidence>